<feature type="transmembrane region" description="Helical" evidence="13">
    <location>
        <begin position="296"/>
        <end position="316"/>
    </location>
</feature>
<dbReference type="Pfam" id="PF01554">
    <property type="entry name" value="MatE"/>
    <property type="match status" value="2"/>
</dbReference>
<dbReference type="PANTHER" id="PTHR43298:SF2">
    <property type="entry name" value="FMN_FAD EXPORTER YEEO-RELATED"/>
    <property type="match status" value="1"/>
</dbReference>
<evidence type="ECO:0000313" key="14">
    <source>
        <dbReference type="EMBL" id="MCC2242070.1"/>
    </source>
</evidence>
<evidence type="ECO:0000256" key="8">
    <source>
        <dbReference type="ARBA" id="ARBA00022692"/>
    </source>
</evidence>
<comment type="function">
    <text evidence="1">Multidrug efflux pump.</text>
</comment>
<evidence type="ECO:0000256" key="13">
    <source>
        <dbReference type="SAM" id="Phobius"/>
    </source>
</evidence>
<dbReference type="InterPro" id="IPR002528">
    <property type="entry name" value="MATE_fam"/>
</dbReference>
<dbReference type="GO" id="GO:0005886">
    <property type="term" value="C:plasma membrane"/>
    <property type="evidence" value="ECO:0007669"/>
    <property type="project" value="UniProtKB-SubCell"/>
</dbReference>
<dbReference type="PANTHER" id="PTHR43298">
    <property type="entry name" value="MULTIDRUG RESISTANCE PROTEIN NORM-RELATED"/>
    <property type="match status" value="1"/>
</dbReference>
<keyword evidence="9 13" id="KW-1133">Transmembrane helix</keyword>
<evidence type="ECO:0000256" key="11">
    <source>
        <dbReference type="ARBA" id="ARBA00023136"/>
    </source>
</evidence>
<keyword evidence="7" id="KW-1003">Cell membrane</keyword>
<feature type="transmembrane region" description="Helical" evidence="13">
    <location>
        <begin position="367"/>
        <end position="387"/>
    </location>
</feature>
<evidence type="ECO:0000256" key="10">
    <source>
        <dbReference type="ARBA" id="ARBA00023065"/>
    </source>
</evidence>
<dbReference type="PIRSF" id="PIRSF006603">
    <property type="entry name" value="DinF"/>
    <property type="match status" value="1"/>
</dbReference>
<evidence type="ECO:0000256" key="6">
    <source>
        <dbReference type="ARBA" id="ARBA00022449"/>
    </source>
</evidence>
<feature type="transmembrane region" description="Helical" evidence="13">
    <location>
        <begin position="203"/>
        <end position="223"/>
    </location>
</feature>
<dbReference type="Proteomes" id="UP001198893">
    <property type="component" value="Unassembled WGS sequence"/>
</dbReference>
<dbReference type="EMBL" id="JAJEQW010000006">
    <property type="protein sequence ID" value="MCC2242070.1"/>
    <property type="molecule type" value="Genomic_DNA"/>
</dbReference>
<keyword evidence="11 13" id="KW-0472">Membrane</keyword>
<evidence type="ECO:0000256" key="3">
    <source>
        <dbReference type="ARBA" id="ARBA00010199"/>
    </source>
</evidence>
<keyword evidence="6" id="KW-0050">Antiport</keyword>
<dbReference type="GO" id="GO:0042910">
    <property type="term" value="F:xenobiotic transmembrane transporter activity"/>
    <property type="evidence" value="ECO:0007669"/>
    <property type="project" value="InterPro"/>
</dbReference>
<feature type="transmembrane region" description="Helical" evidence="13">
    <location>
        <begin position="178"/>
        <end position="197"/>
    </location>
</feature>
<comment type="similarity">
    <text evidence="3">Belongs to the multi antimicrobial extrusion (MATE) (TC 2.A.66.1) family.</text>
</comment>
<feature type="transmembrane region" description="Helical" evidence="13">
    <location>
        <begin position="65"/>
        <end position="85"/>
    </location>
</feature>
<evidence type="ECO:0000256" key="1">
    <source>
        <dbReference type="ARBA" id="ARBA00003408"/>
    </source>
</evidence>
<evidence type="ECO:0000256" key="12">
    <source>
        <dbReference type="ARBA" id="ARBA00031636"/>
    </source>
</evidence>
<feature type="transmembrane region" description="Helical" evidence="13">
    <location>
        <begin position="267"/>
        <end position="290"/>
    </location>
</feature>
<keyword evidence="10" id="KW-0406">Ion transport</keyword>
<dbReference type="InterPro" id="IPR050222">
    <property type="entry name" value="MATE_MdtK"/>
</dbReference>
<dbReference type="InterPro" id="IPR048279">
    <property type="entry name" value="MdtK-like"/>
</dbReference>
<protein>
    <recommendedName>
        <fullName evidence="4">Probable multidrug resistance protein NorM</fullName>
    </recommendedName>
    <alternativeName>
        <fullName evidence="12">Multidrug-efflux transporter</fullName>
    </alternativeName>
</protein>
<dbReference type="RefSeq" id="WP_227710059.1">
    <property type="nucleotide sequence ID" value="NZ_JAJEQW010000006.1"/>
</dbReference>
<organism evidence="14 15">
    <name type="scientific">Roseburia amylophila</name>
    <dbReference type="NCBI Taxonomy" id="2981794"/>
    <lineage>
        <taxon>Bacteria</taxon>
        <taxon>Bacillati</taxon>
        <taxon>Bacillota</taxon>
        <taxon>Clostridia</taxon>
        <taxon>Lachnospirales</taxon>
        <taxon>Lachnospiraceae</taxon>
        <taxon>Roseburia</taxon>
    </lineage>
</organism>
<evidence type="ECO:0000313" key="15">
    <source>
        <dbReference type="Proteomes" id="UP001198893"/>
    </source>
</evidence>
<evidence type="ECO:0000256" key="7">
    <source>
        <dbReference type="ARBA" id="ARBA00022475"/>
    </source>
</evidence>
<proteinExistence type="inferred from homology"/>
<feature type="transmembrane region" description="Helical" evidence="13">
    <location>
        <begin position="328"/>
        <end position="347"/>
    </location>
</feature>
<evidence type="ECO:0000256" key="5">
    <source>
        <dbReference type="ARBA" id="ARBA00022448"/>
    </source>
</evidence>
<reference evidence="14" key="1">
    <citation type="submission" date="2021-10" db="EMBL/GenBank/DDBJ databases">
        <title>Anaerobic single-cell dispensing facilitates the cultivation of human gut bacteria.</title>
        <authorList>
            <person name="Afrizal A."/>
        </authorList>
    </citation>
    <scope>NUCLEOTIDE SEQUENCE</scope>
    <source>
        <strain evidence="14">CLA-AA-H204</strain>
    </source>
</reference>
<dbReference type="GO" id="GO:0006811">
    <property type="term" value="P:monoatomic ion transport"/>
    <property type="evidence" value="ECO:0007669"/>
    <property type="project" value="UniProtKB-KW"/>
</dbReference>
<gene>
    <name evidence="14" type="ORF">LKD47_07120</name>
</gene>
<dbReference type="CDD" id="cd13137">
    <property type="entry name" value="MATE_NorM_like"/>
    <property type="match status" value="1"/>
</dbReference>
<keyword evidence="5" id="KW-0813">Transport</keyword>
<evidence type="ECO:0000256" key="9">
    <source>
        <dbReference type="ARBA" id="ARBA00022989"/>
    </source>
</evidence>
<feature type="transmembrane region" description="Helical" evidence="13">
    <location>
        <begin position="143"/>
        <end position="166"/>
    </location>
</feature>
<sequence>MQKIRLYDATKLDREHMMFSNKQLITLLLPIMVEQLLNSFMGMADTMMVSNVGSAAISAVSLVDSINVLVIQVFTALGAGAAIICSQYLGRGDRESSNEAARQVTLSVLTISTVLSILCIVFRGPLLHLIFGQVEEAVMDNSMIYFLLTAISFPFIALFDAGGAFYRAAGNSRFPMMISVLSNGLNIAGNAVLIFGFQMGVEGAALSTLFSRIFCAVVIFWNLRKPDQVIVVNHYLKIRPNFPLIGKILSIGIPSGIENGMFQFGKLAIQSSVSTLGTAAIAAQAMTIILENLNGIGAIGIGIGLMTVVGQCIGAGKVEEARYYMVKLCGYAEIVILISCAVVFLLTKPVTFLAGMEAESASLCMEMIIAITIVKPIVWVLAFIPAYGMRAAGDVKFSMILSSLTMWFCRVALCVYLIRSCGFGPMAVWIGMFADWTLRAIAFSVRYLSGRWSRIHVI</sequence>
<evidence type="ECO:0000256" key="4">
    <source>
        <dbReference type="ARBA" id="ARBA00020268"/>
    </source>
</evidence>
<feature type="transmembrane region" description="Helical" evidence="13">
    <location>
        <begin position="106"/>
        <end position="131"/>
    </location>
</feature>
<comment type="subcellular location">
    <subcellularLocation>
        <location evidence="2">Cell membrane</location>
        <topology evidence="2">Multi-pass membrane protein</topology>
    </subcellularLocation>
</comment>
<accession>A0AAW4WIX7</accession>
<dbReference type="AlphaFoldDB" id="A0AAW4WIX7"/>
<dbReference type="GO" id="GO:0015297">
    <property type="term" value="F:antiporter activity"/>
    <property type="evidence" value="ECO:0007669"/>
    <property type="project" value="UniProtKB-KW"/>
</dbReference>
<evidence type="ECO:0000256" key="2">
    <source>
        <dbReference type="ARBA" id="ARBA00004651"/>
    </source>
</evidence>
<name>A0AAW4WIX7_9FIRM</name>
<dbReference type="NCBIfam" id="TIGR00797">
    <property type="entry name" value="matE"/>
    <property type="match status" value="1"/>
</dbReference>
<keyword evidence="8 13" id="KW-0812">Transmembrane</keyword>
<comment type="caution">
    <text evidence="14">The sequence shown here is derived from an EMBL/GenBank/DDBJ whole genome shotgun (WGS) entry which is preliminary data.</text>
</comment>